<sequence>MHFSTKASPKSNTKHTSNSNLRGTVGVKDSDGKKLLFSKLHIYLLVCSHTGSPRFLPSESLFQISMSDKVPFTELILQSSEHTIKPQTPSAQNAANIP</sequence>
<dbReference type="Proteomes" id="UP000765509">
    <property type="component" value="Unassembled WGS sequence"/>
</dbReference>
<reference evidence="2" key="1">
    <citation type="submission" date="2021-03" db="EMBL/GenBank/DDBJ databases">
        <title>Draft genome sequence of rust myrtle Austropuccinia psidii MF-1, a brazilian biotype.</title>
        <authorList>
            <person name="Quecine M.C."/>
            <person name="Pachon D.M.R."/>
            <person name="Bonatelli M.L."/>
            <person name="Correr F.H."/>
            <person name="Franceschini L.M."/>
            <person name="Leite T.F."/>
            <person name="Margarido G.R.A."/>
            <person name="Almeida C.A."/>
            <person name="Ferrarezi J.A."/>
            <person name="Labate C.A."/>
        </authorList>
    </citation>
    <scope>NUCLEOTIDE SEQUENCE</scope>
    <source>
        <strain evidence="2">MF-1</strain>
    </source>
</reference>
<keyword evidence="3" id="KW-1185">Reference proteome</keyword>
<gene>
    <name evidence="2" type="ORF">O181_056996</name>
</gene>
<feature type="region of interest" description="Disordered" evidence="1">
    <location>
        <begin position="1"/>
        <end position="29"/>
    </location>
</feature>
<proteinExistence type="predicted"/>
<comment type="caution">
    <text evidence="2">The sequence shown here is derived from an EMBL/GenBank/DDBJ whole genome shotgun (WGS) entry which is preliminary data.</text>
</comment>
<evidence type="ECO:0000313" key="2">
    <source>
        <dbReference type="EMBL" id="MBW0517281.1"/>
    </source>
</evidence>
<evidence type="ECO:0000256" key="1">
    <source>
        <dbReference type="SAM" id="MobiDB-lite"/>
    </source>
</evidence>
<evidence type="ECO:0000313" key="3">
    <source>
        <dbReference type="Proteomes" id="UP000765509"/>
    </source>
</evidence>
<feature type="compositionally biased region" description="Polar residues" evidence="1">
    <location>
        <begin position="1"/>
        <end position="22"/>
    </location>
</feature>
<name>A0A9Q3EEB0_9BASI</name>
<dbReference type="EMBL" id="AVOT02025816">
    <property type="protein sequence ID" value="MBW0517281.1"/>
    <property type="molecule type" value="Genomic_DNA"/>
</dbReference>
<dbReference type="AlphaFoldDB" id="A0A9Q3EEB0"/>
<organism evidence="2 3">
    <name type="scientific">Austropuccinia psidii MF-1</name>
    <dbReference type="NCBI Taxonomy" id="1389203"/>
    <lineage>
        <taxon>Eukaryota</taxon>
        <taxon>Fungi</taxon>
        <taxon>Dikarya</taxon>
        <taxon>Basidiomycota</taxon>
        <taxon>Pucciniomycotina</taxon>
        <taxon>Pucciniomycetes</taxon>
        <taxon>Pucciniales</taxon>
        <taxon>Sphaerophragmiaceae</taxon>
        <taxon>Austropuccinia</taxon>
    </lineage>
</organism>
<protein>
    <submittedName>
        <fullName evidence="2">Uncharacterized protein</fullName>
    </submittedName>
</protein>
<accession>A0A9Q3EEB0</accession>